<feature type="transmembrane region" description="Helical" evidence="1">
    <location>
        <begin position="76"/>
        <end position="94"/>
    </location>
</feature>
<proteinExistence type="predicted"/>
<keyword evidence="3" id="KW-1185">Reference proteome</keyword>
<sequence length="162" mass="17596">MDILGIPIPDAGPVYLTALAVHIPTGLTCVISGAVAALTRKGGAAHRRFGRVYVWGLAVVFGTMTVMSAIRWRENAHLFFIGVVALAAGCAGYLDRRGRLSDRVHITCMGVSYVALLTAFYVDNGPHLPLWDRLPTWAFWLLPSLLGLPVIFRAIRARKPAS</sequence>
<dbReference type="OrthoDB" id="8232231at2"/>
<comment type="caution">
    <text evidence="2">The sequence shown here is derived from an EMBL/GenBank/DDBJ whole genome shotgun (WGS) entry which is preliminary data.</text>
</comment>
<feature type="transmembrane region" description="Helical" evidence="1">
    <location>
        <begin position="106"/>
        <end position="122"/>
    </location>
</feature>
<dbReference type="AlphaFoldDB" id="A0A2T0MQX6"/>
<feature type="transmembrane region" description="Helical" evidence="1">
    <location>
        <begin position="14"/>
        <end position="38"/>
    </location>
</feature>
<evidence type="ECO:0000256" key="1">
    <source>
        <dbReference type="SAM" id="Phobius"/>
    </source>
</evidence>
<name>A0A2T0MQX6_9ACTN</name>
<reference evidence="2 3" key="1">
    <citation type="submission" date="2018-03" db="EMBL/GenBank/DDBJ databases">
        <title>Genomic Encyclopedia of Type Strains, Phase III (KMG-III): the genomes of soil and plant-associated and newly described type strains.</title>
        <authorList>
            <person name="Whitman W."/>
        </authorList>
    </citation>
    <scope>NUCLEOTIDE SEQUENCE [LARGE SCALE GENOMIC DNA]</scope>
    <source>
        <strain evidence="2 3">CGMCC 4.7104</strain>
    </source>
</reference>
<dbReference type="RefSeq" id="WP_106246480.1">
    <property type="nucleotide sequence ID" value="NZ_PVNG01000016.1"/>
</dbReference>
<keyword evidence="1" id="KW-0472">Membrane</keyword>
<organism evidence="2 3">
    <name type="scientific">Nonomuraea fuscirosea</name>
    <dbReference type="NCBI Taxonomy" id="1291556"/>
    <lineage>
        <taxon>Bacteria</taxon>
        <taxon>Bacillati</taxon>
        <taxon>Actinomycetota</taxon>
        <taxon>Actinomycetes</taxon>
        <taxon>Streptosporangiales</taxon>
        <taxon>Streptosporangiaceae</taxon>
        <taxon>Nonomuraea</taxon>
    </lineage>
</organism>
<feature type="transmembrane region" description="Helical" evidence="1">
    <location>
        <begin position="50"/>
        <end position="70"/>
    </location>
</feature>
<gene>
    <name evidence="2" type="ORF">B0I32_11613</name>
</gene>
<dbReference type="Proteomes" id="UP000238312">
    <property type="component" value="Unassembled WGS sequence"/>
</dbReference>
<keyword evidence="1" id="KW-0812">Transmembrane</keyword>
<evidence type="ECO:0000313" key="3">
    <source>
        <dbReference type="Proteomes" id="UP000238312"/>
    </source>
</evidence>
<keyword evidence="1" id="KW-1133">Transmembrane helix</keyword>
<feature type="transmembrane region" description="Helical" evidence="1">
    <location>
        <begin position="134"/>
        <end position="155"/>
    </location>
</feature>
<accession>A0A2T0MQX6</accession>
<protein>
    <submittedName>
        <fullName evidence="2">Uncharacterized protein</fullName>
    </submittedName>
</protein>
<dbReference type="EMBL" id="PVNG01000016">
    <property type="protein sequence ID" value="PRX60622.1"/>
    <property type="molecule type" value="Genomic_DNA"/>
</dbReference>
<evidence type="ECO:0000313" key="2">
    <source>
        <dbReference type="EMBL" id="PRX60622.1"/>
    </source>
</evidence>